<dbReference type="OrthoDB" id="5625686at2"/>
<protein>
    <recommendedName>
        <fullName evidence="3">Cysteine-rich CWC family protein</fullName>
    </recommendedName>
</protein>
<evidence type="ECO:0008006" key="3">
    <source>
        <dbReference type="Google" id="ProtNLM"/>
    </source>
</evidence>
<dbReference type="Pfam" id="PF14375">
    <property type="entry name" value="Cys_rich_CWC"/>
    <property type="match status" value="1"/>
</dbReference>
<organism evidence="1 2">
    <name type="scientific">Paenibacillus montanisoli</name>
    <dbReference type="NCBI Taxonomy" id="2081970"/>
    <lineage>
        <taxon>Bacteria</taxon>
        <taxon>Bacillati</taxon>
        <taxon>Bacillota</taxon>
        <taxon>Bacilli</taxon>
        <taxon>Bacillales</taxon>
        <taxon>Paenibacillaceae</taxon>
        <taxon>Paenibacillus</taxon>
    </lineage>
</organism>
<keyword evidence="2" id="KW-1185">Reference proteome</keyword>
<evidence type="ECO:0000313" key="1">
    <source>
        <dbReference type="EMBL" id="RAP76009.1"/>
    </source>
</evidence>
<accession>A0A328TZZ3</accession>
<sequence>MNEDVHRHEKECPICHNRNDCEGSHACWCASELFPSGIFELVPAELRGKACICIDCLNAFLMATAAKSGGERKE</sequence>
<dbReference type="AlphaFoldDB" id="A0A328TZZ3"/>
<dbReference type="Proteomes" id="UP000249260">
    <property type="component" value="Unassembled WGS sequence"/>
</dbReference>
<proteinExistence type="predicted"/>
<evidence type="ECO:0000313" key="2">
    <source>
        <dbReference type="Proteomes" id="UP000249260"/>
    </source>
</evidence>
<name>A0A328TZZ3_9BACL</name>
<dbReference type="RefSeq" id="WP_112882234.1">
    <property type="nucleotide sequence ID" value="NZ_QLUW01000002.1"/>
</dbReference>
<reference evidence="1 2" key="1">
    <citation type="submission" date="2018-06" db="EMBL/GenBank/DDBJ databases">
        <title>Paenibacillus montanisoli sp. nov., isolated from mountain area soil.</title>
        <authorList>
            <person name="Wu M."/>
        </authorList>
    </citation>
    <scope>NUCLEOTIDE SEQUENCE [LARGE SCALE GENOMIC DNA]</scope>
    <source>
        <strain evidence="1 2">RA17</strain>
    </source>
</reference>
<gene>
    <name evidence="1" type="ORF">DL346_11325</name>
</gene>
<comment type="caution">
    <text evidence="1">The sequence shown here is derived from an EMBL/GenBank/DDBJ whole genome shotgun (WGS) entry which is preliminary data.</text>
</comment>
<dbReference type="InterPro" id="IPR032720">
    <property type="entry name" value="Cys_rich_CWC"/>
</dbReference>
<dbReference type="EMBL" id="QLUW01000002">
    <property type="protein sequence ID" value="RAP76009.1"/>
    <property type="molecule type" value="Genomic_DNA"/>
</dbReference>